<gene>
    <name evidence="1" type="ORF">EURHEDRAFT_447268</name>
</gene>
<dbReference type="OrthoDB" id="3940621at2759"/>
<sequence>MEIDPTPLGHFASLPVEIRERTWLNFLPCGEDSEGAKPSYFRTSSALHYEVSNTLYDDSELEFELMPCPDAWLRVTFITEHYLLATALTATWVIKDMENAHTRGFPHLLVHIISEIVIKLYAPNFDSAAEVFILFDKVTKLVELLRNASTIDYLCIIFEKNGNQEWHHHWESDEEGDMQEQSYPMPEANDCDAMTAPFCDLRNVKNISVEAHSEELHKLINWRIINWATDVVSERSWETYFPVSPDLWQNDYTPLARNLRRDILHQCFTHGSSKTHHPAPFEREIILIATIYPDLMKSFDTNVDNFERTQRVVVCSYDQFKPGE</sequence>
<keyword evidence="2" id="KW-1185">Reference proteome</keyword>
<name>A0A017SPW4_ASPRC</name>
<protein>
    <submittedName>
        <fullName evidence="1">Uncharacterized protein</fullName>
    </submittedName>
</protein>
<dbReference type="Proteomes" id="UP000019804">
    <property type="component" value="Unassembled WGS sequence"/>
</dbReference>
<dbReference type="EMBL" id="KK088412">
    <property type="protein sequence ID" value="EYE98851.1"/>
    <property type="molecule type" value="Genomic_DNA"/>
</dbReference>
<evidence type="ECO:0000313" key="2">
    <source>
        <dbReference type="Proteomes" id="UP000019804"/>
    </source>
</evidence>
<dbReference type="GeneID" id="63698783"/>
<dbReference type="HOGENOM" id="CLU_047139_0_0_1"/>
<evidence type="ECO:0000313" key="1">
    <source>
        <dbReference type="EMBL" id="EYE98851.1"/>
    </source>
</evidence>
<dbReference type="STRING" id="1388766.A0A017SPW4"/>
<dbReference type="AlphaFoldDB" id="A0A017SPW4"/>
<accession>A0A017SPW4</accession>
<dbReference type="RefSeq" id="XP_040642539.1">
    <property type="nucleotide sequence ID" value="XM_040783659.1"/>
</dbReference>
<organism evidence="1 2">
    <name type="scientific">Aspergillus ruber (strain CBS 135680)</name>
    <dbReference type="NCBI Taxonomy" id="1388766"/>
    <lineage>
        <taxon>Eukaryota</taxon>
        <taxon>Fungi</taxon>
        <taxon>Dikarya</taxon>
        <taxon>Ascomycota</taxon>
        <taxon>Pezizomycotina</taxon>
        <taxon>Eurotiomycetes</taxon>
        <taxon>Eurotiomycetidae</taxon>
        <taxon>Eurotiales</taxon>
        <taxon>Aspergillaceae</taxon>
        <taxon>Aspergillus</taxon>
        <taxon>Aspergillus subgen. Aspergillus</taxon>
    </lineage>
</organism>
<proteinExistence type="predicted"/>
<reference evidence="2" key="1">
    <citation type="journal article" date="2014" name="Nat. Commun.">
        <title>Genomic adaptations of the halophilic Dead Sea filamentous fungus Eurotium rubrum.</title>
        <authorList>
            <person name="Kis-Papo T."/>
            <person name="Weig A.R."/>
            <person name="Riley R."/>
            <person name="Persoh D."/>
            <person name="Salamov A."/>
            <person name="Sun H."/>
            <person name="Lipzen A."/>
            <person name="Wasser S.P."/>
            <person name="Rambold G."/>
            <person name="Grigoriev I.V."/>
            <person name="Nevo E."/>
        </authorList>
    </citation>
    <scope>NUCLEOTIDE SEQUENCE [LARGE SCALE GENOMIC DNA]</scope>
    <source>
        <strain evidence="2">CBS 135680</strain>
    </source>
</reference>